<evidence type="ECO:0000313" key="1">
    <source>
        <dbReference type="EMBL" id="BDV36525.1"/>
    </source>
</evidence>
<protein>
    <submittedName>
        <fullName evidence="1">Uncharacterized protein</fullName>
    </submittedName>
</protein>
<dbReference type="RefSeq" id="WP_281932605.1">
    <property type="nucleotide sequence ID" value="NZ_AP027144.1"/>
</dbReference>
<name>A0ABM8EEP3_9HYPH</name>
<reference evidence="1 2" key="1">
    <citation type="journal article" date="2023" name="Int. J. Syst. Evol. Microbiol.">
        <title>Methylocystis iwaonis sp. nov., a type II methane-oxidizing bacterium from surface soil of a rice paddy field in Japan, and emended description of the genus Methylocystis (ex Whittenbury et al. 1970) Bowman et al. 1993.</title>
        <authorList>
            <person name="Kaise H."/>
            <person name="Sawadogo J.B."/>
            <person name="Alam M.S."/>
            <person name="Ueno C."/>
            <person name="Dianou D."/>
            <person name="Shinjo R."/>
            <person name="Asakawa S."/>
        </authorList>
    </citation>
    <scope>NUCLEOTIDE SEQUENCE [LARGE SCALE GENOMIC DNA]</scope>
    <source>
        <strain evidence="1 2">SS37A-Re</strain>
    </source>
</reference>
<proteinExistence type="predicted"/>
<keyword evidence="1" id="KW-0614">Plasmid</keyword>
<evidence type="ECO:0000313" key="2">
    <source>
        <dbReference type="Proteomes" id="UP001317629"/>
    </source>
</evidence>
<dbReference type="EMBL" id="AP027144">
    <property type="protein sequence ID" value="BDV36525.1"/>
    <property type="molecule type" value="Genomic_DNA"/>
</dbReference>
<organism evidence="1 2">
    <name type="scientific">Methylocystis iwaonis</name>
    <dbReference type="NCBI Taxonomy" id="2885079"/>
    <lineage>
        <taxon>Bacteria</taxon>
        <taxon>Pseudomonadati</taxon>
        <taxon>Pseudomonadota</taxon>
        <taxon>Alphaproteobacteria</taxon>
        <taxon>Hyphomicrobiales</taxon>
        <taxon>Methylocystaceae</taxon>
        <taxon>Methylocystis</taxon>
    </lineage>
</organism>
<keyword evidence="2" id="KW-1185">Reference proteome</keyword>
<sequence length="141" mass="15541">MFSSRTPAPPPLGDELDACRFSGDAGRECSLVLKTQNTPAVRPPVSYTNDVKREMLQREGLPLELMADFVLDHRIPPALGGAPADRRNLILQDHDDSEAKDRVEVCLARAVCAGTIDLEAARQAIWTDWKSAGRLCDGERR</sequence>
<dbReference type="Proteomes" id="UP001317629">
    <property type="component" value="Plasmid pSS37A-Re-2"/>
</dbReference>
<geneLocation type="plasmid" evidence="1 2">
    <name>pSS37A-Re-2</name>
</geneLocation>
<accession>A0ABM8EEP3</accession>
<gene>
    <name evidence="1" type="ORF">SS37A_40550</name>
</gene>